<dbReference type="GO" id="GO:0022857">
    <property type="term" value="F:transmembrane transporter activity"/>
    <property type="evidence" value="ECO:0007669"/>
    <property type="project" value="TreeGrafter"/>
</dbReference>
<dbReference type="Pfam" id="PF04290">
    <property type="entry name" value="DctQ"/>
    <property type="match status" value="1"/>
</dbReference>
<comment type="similarity">
    <text evidence="8">Belongs to the TRAP transporter small permease family.</text>
</comment>
<evidence type="ECO:0000256" key="6">
    <source>
        <dbReference type="ARBA" id="ARBA00022989"/>
    </source>
</evidence>
<evidence type="ECO:0000313" key="12">
    <source>
        <dbReference type="Proteomes" id="UP000214606"/>
    </source>
</evidence>
<feature type="transmembrane region" description="Helical" evidence="9">
    <location>
        <begin position="95"/>
        <end position="114"/>
    </location>
</feature>
<accession>A0A223E2H0</accession>
<keyword evidence="2" id="KW-0813">Transport</keyword>
<dbReference type="KEGG" id="apak:AP3564_03605"/>
<evidence type="ECO:0000256" key="4">
    <source>
        <dbReference type="ARBA" id="ARBA00022519"/>
    </source>
</evidence>
<evidence type="ECO:0000256" key="7">
    <source>
        <dbReference type="ARBA" id="ARBA00023136"/>
    </source>
</evidence>
<evidence type="ECO:0000256" key="3">
    <source>
        <dbReference type="ARBA" id="ARBA00022475"/>
    </source>
</evidence>
<proteinExistence type="inferred from homology"/>
<keyword evidence="3" id="KW-1003">Cell membrane</keyword>
<evidence type="ECO:0000256" key="1">
    <source>
        <dbReference type="ARBA" id="ARBA00004429"/>
    </source>
</evidence>
<dbReference type="AlphaFoldDB" id="A0A223E2H0"/>
<comment type="subcellular location">
    <subcellularLocation>
        <location evidence="1">Cell inner membrane</location>
        <topology evidence="1">Multi-pass membrane protein</topology>
    </subcellularLocation>
</comment>
<evidence type="ECO:0000256" key="9">
    <source>
        <dbReference type="SAM" id="Phobius"/>
    </source>
</evidence>
<keyword evidence="6 9" id="KW-1133">Transmembrane helix</keyword>
<sequence>MDKNNNSLINSFFRIINRVTDVMAAISAAAIFVVVVWQVIARLLGVPSPWTEEVTRYLFIWLIFLGIGVGFRKAESARVTILIKYAPKILNKTFTVIYAVATIGFFGFMLVYGIELMSQQINTNETSAALLLPMWVIGLSVPFSAVVGILNVIQSLIYNRELIEEG</sequence>
<evidence type="ECO:0000313" key="11">
    <source>
        <dbReference type="EMBL" id="ASS89454.1"/>
    </source>
</evidence>
<organism evidence="11 12">
    <name type="scientific">Aeribacillus pallidus</name>
    <dbReference type="NCBI Taxonomy" id="33936"/>
    <lineage>
        <taxon>Bacteria</taxon>
        <taxon>Bacillati</taxon>
        <taxon>Bacillota</taxon>
        <taxon>Bacilli</taxon>
        <taxon>Bacillales</taxon>
        <taxon>Bacillaceae</taxon>
        <taxon>Aeribacillus</taxon>
    </lineage>
</organism>
<dbReference type="Proteomes" id="UP000214606">
    <property type="component" value="Chromosome"/>
</dbReference>
<dbReference type="RefSeq" id="WP_094244668.1">
    <property type="nucleotide sequence ID" value="NZ_CP017703.1"/>
</dbReference>
<dbReference type="InterPro" id="IPR055348">
    <property type="entry name" value="DctQ"/>
</dbReference>
<feature type="domain" description="Tripartite ATP-independent periplasmic transporters DctQ component" evidence="10">
    <location>
        <begin position="31"/>
        <end position="157"/>
    </location>
</feature>
<dbReference type="InterPro" id="IPR007387">
    <property type="entry name" value="TRAP_DctQ"/>
</dbReference>
<keyword evidence="7 9" id="KW-0472">Membrane</keyword>
<feature type="transmembrane region" description="Helical" evidence="9">
    <location>
        <begin position="134"/>
        <end position="153"/>
    </location>
</feature>
<evidence type="ECO:0000256" key="2">
    <source>
        <dbReference type="ARBA" id="ARBA00022448"/>
    </source>
</evidence>
<feature type="transmembrane region" description="Helical" evidence="9">
    <location>
        <begin position="57"/>
        <end position="74"/>
    </location>
</feature>
<evidence type="ECO:0000259" key="10">
    <source>
        <dbReference type="Pfam" id="PF04290"/>
    </source>
</evidence>
<dbReference type="PANTHER" id="PTHR35011:SF2">
    <property type="entry name" value="2,3-DIKETO-L-GULONATE TRAP TRANSPORTER SMALL PERMEASE PROTEIN YIAM"/>
    <property type="match status" value="1"/>
</dbReference>
<evidence type="ECO:0000256" key="8">
    <source>
        <dbReference type="ARBA" id="ARBA00038436"/>
    </source>
</evidence>
<keyword evidence="4" id="KW-0997">Cell inner membrane</keyword>
<gene>
    <name evidence="11" type="ORF">AP3564_03605</name>
</gene>
<evidence type="ECO:0000256" key="5">
    <source>
        <dbReference type="ARBA" id="ARBA00022692"/>
    </source>
</evidence>
<dbReference type="EMBL" id="CP017703">
    <property type="protein sequence ID" value="ASS89454.1"/>
    <property type="molecule type" value="Genomic_DNA"/>
</dbReference>
<reference evidence="11 12" key="1">
    <citation type="submission" date="2016-10" db="EMBL/GenBank/DDBJ databases">
        <title>The whole genome sequencing and assembly of Aeribacillus pallidus KCTC3564 strain.</title>
        <authorList>
            <person name="Lee Y.-J."/>
            <person name="Park M.-K."/>
            <person name="Yi H."/>
            <person name="Bahn Y.-S."/>
            <person name="Kim J.F."/>
            <person name="Lee D.-W."/>
        </authorList>
    </citation>
    <scope>NUCLEOTIDE SEQUENCE [LARGE SCALE GENOMIC DNA]</scope>
    <source>
        <strain evidence="11 12">KCTC3564</strain>
    </source>
</reference>
<dbReference type="PANTHER" id="PTHR35011">
    <property type="entry name" value="2,3-DIKETO-L-GULONATE TRAP TRANSPORTER SMALL PERMEASE PROTEIN YIAM"/>
    <property type="match status" value="1"/>
</dbReference>
<name>A0A223E2H0_9BACI</name>
<dbReference type="GO" id="GO:0005886">
    <property type="term" value="C:plasma membrane"/>
    <property type="evidence" value="ECO:0007669"/>
    <property type="project" value="UniProtKB-SubCell"/>
</dbReference>
<keyword evidence="5 9" id="KW-0812">Transmembrane</keyword>
<dbReference type="GO" id="GO:0015740">
    <property type="term" value="P:C4-dicarboxylate transport"/>
    <property type="evidence" value="ECO:0007669"/>
    <property type="project" value="TreeGrafter"/>
</dbReference>
<protein>
    <recommendedName>
        <fullName evidence="10">Tripartite ATP-independent periplasmic transporters DctQ component domain-containing protein</fullName>
    </recommendedName>
</protein>
<feature type="transmembrane region" description="Helical" evidence="9">
    <location>
        <begin position="21"/>
        <end position="45"/>
    </location>
</feature>